<dbReference type="OrthoDB" id="5329176at2759"/>
<feature type="transmembrane region" description="Helical" evidence="1">
    <location>
        <begin position="25"/>
        <end position="44"/>
    </location>
</feature>
<evidence type="ECO:0000313" key="3">
    <source>
        <dbReference type="Proteomes" id="UP000800235"/>
    </source>
</evidence>
<comment type="caution">
    <text evidence="2">The sequence shown here is derived from an EMBL/GenBank/DDBJ whole genome shotgun (WGS) entry which is preliminary data.</text>
</comment>
<keyword evidence="3" id="KW-1185">Reference proteome</keyword>
<dbReference type="AlphaFoldDB" id="A0A9P4NLM6"/>
<reference evidence="2" key="1">
    <citation type="journal article" date="2020" name="Stud. Mycol.">
        <title>101 Dothideomycetes genomes: a test case for predicting lifestyles and emergence of pathogens.</title>
        <authorList>
            <person name="Haridas S."/>
            <person name="Albert R."/>
            <person name="Binder M."/>
            <person name="Bloem J."/>
            <person name="Labutti K."/>
            <person name="Salamov A."/>
            <person name="Andreopoulos B."/>
            <person name="Baker S."/>
            <person name="Barry K."/>
            <person name="Bills G."/>
            <person name="Bluhm B."/>
            <person name="Cannon C."/>
            <person name="Castanera R."/>
            <person name="Culley D."/>
            <person name="Daum C."/>
            <person name="Ezra D."/>
            <person name="Gonzalez J."/>
            <person name="Henrissat B."/>
            <person name="Kuo A."/>
            <person name="Liang C."/>
            <person name="Lipzen A."/>
            <person name="Lutzoni F."/>
            <person name="Magnuson J."/>
            <person name="Mondo S."/>
            <person name="Nolan M."/>
            <person name="Ohm R."/>
            <person name="Pangilinan J."/>
            <person name="Park H.-J."/>
            <person name="Ramirez L."/>
            <person name="Alfaro M."/>
            <person name="Sun H."/>
            <person name="Tritt A."/>
            <person name="Yoshinaga Y."/>
            <person name="Zwiers L.-H."/>
            <person name="Turgeon B."/>
            <person name="Goodwin S."/>
            <person name="Spatafora J."/>
            <person name="Crous P."/>
            <person name="Grigoriev I."/>
        </authorList>
    </citation>
    <scope>NUCLEOTIDE SEQUENCE</scope>
    <source>
        <strain evidence="2">CBS 130266</strain>
    </source>
</reference>
<gene>
    <name evidence="2" type="ORF">EJ08DRAFT_370725</name>
</gene>
<keyword evidence="1" id="KW-0472">Membrane</keyword>
<dbReference type="Proteomes" id="UP000800235">
    <property type="component" value="Unassembled WGS sequence"/>
</dbReference>
<keyword evidence="1" id="KW-1133">Transmembrane helix</keyword>
<proteinExistence type="predicted"/>
<organism evidence="2 3">
    <name type="scientific">Tothia fuscella</name>
    <dbReference type="NCBI Taxonomy" id="1048955"/>
    <lineage>
        <taxon>Eukaryota</taxon>
        <taxon>Fungi</taxon>
        <taxon>Dikarya</taxon>
        <taxon>Ascomycota</taxon>
        <taxon>Pezizomycotina</taxon>
        <taxon>Dothideomycetes</taxon>
        <taxon>Pleosporomycetidae</taxon>
        <taxon>Venturiales</taxon>
        <taxon>Cylindrosympodiaceae</taxon>
        <taxon>Tothia</taxon>
    </lineage>
</organism>
<dbReference type="EMBL" id="MU007063">
    <property type="protein sequence ID" value="KAF2426604.1"/>
    <property type="molecule type" value="Genomic_DNA"/>
</dbReference>
<evidence type="ECO:0000256" key="1">
    <source>
        <dbReference type="SAM" id="Phobius"/>
    </source>
</evidence>
<keyword evidence="1" id="KW-0812">Transmembrane</keyword>
<sequence>MIIPPHSAIAQWLRPNYKNPHRQDHAYEVLFTQFLVFATLMVMLRFSVRIWVSREFGCDDAFCLMALILVSPGKSAFYVSVHISSAVTDTSGIVLLETSQIRSSRSSSTASAR</sequence>
<accession>A0A9P4NLM6</accession>
<name>A0A9P4NLM6_9PEZI</name>
<protein>
    <submittedName>
        <fullName evidence="2">Uncharacterized protein</fullName>
    </submittedName>
</protein>
<evidence type="ECO:0000313" key="2">
    <source>
        <dbReference type="EMBL" id="KAF2426604.1"/>
    </source>
</evidence>